<feature type="region of interest" description="Disordered" evidence="1">
    <location>
        <begin position="68"/>
        <end position="87"/>
    </location>
</feature>
<protein>
    <submittedName>
        <fullName evidence="2">Hypothetical cytosolic protein</fullName>
    </submittedName>
</protein>
<keyword evidence="3" id="KW-1185">Reference proteome</keyword>
<organism evidence="2 3">
    <name type="scientific">Syntrophus aciditrophicus (strain SB)</name>
    <dbReference type="NCBI Taxonomy" id="56780"/>
    <lineage>
        <taxon>Bacteria</taxon>
        <taxon>Pseudomonadati</taxon>
        <taxon>Thermodesulfobacteriota</taxon>
        <taxon>Syntrophia</taxon>
        <taxon>Syntrophales</taxon>
        <taxon>Syntrophaceae</taxon>
        <taxon>Syntrophus</taxon>
    </lineage>
</organism>
<dbReference type="EMBL" id="CP000252">
    <property type="protein sequence ID" value="ABC76226.1"/>
    <property type="molecule type" value="Genomic_DNA"/>
</dbReference>
<proteinExistence type="predicted"/>
<dbReference type="AlphaFoldDB" id="Q2LPN2"/>
<evidence type="ECO:0000313" key="2">
    <source>
        <dbReference type="EMBL" id="ABC76226.1"/>
    </source>
</evidence>
<dbReference type="STRING" id="56780.SYN_02033"/>
<gene>
    <name evidence="2" type="ORF">SYN_02033</name>
</gene>
<accession>Q2LPN2</accession>
<feature type="region of interest" description="Disordered" evidence="1">
    <location>
        <begin position="39"/>
        <end position="61"/>
    </location>
</feature>
<dbReference type="HOGENOM" id="CLU_2482156_0_0_7"/>
<reference evidence="2 3" key="1">
    <citation type="journal article" date="2007" name="Proc. Natl. Acad. Sci. U.S.A.">
        <title>The genome of Syntrophus aciditrophicus: life at the thermodynamic limit of microbial growth.</title>
        <authorList>
            <person name="McInerney M.J."/>
            <person name="Rohlin L."/>
            <person name="Mouttaki H."/>
            <person name="Kim U."/>
            <person name="Krupp R.S."/>
            <person name="Rios-Hernandez L."/>
            <person name="Sieber J."/>
            <person name="Struchtemeyer C.G."/>
            <person name="Bhattacharyya A."/>
            <person name="Campbell J.W."/>
            <person name="Gunsalus R.P."/>
        </authorList>
    </citation>
    <scope>NUCLEOTIDE SEQUENCE [LARGE SCALE GENOMIC DNA]</scope>
    <source>
        <strain evidence="2 3">SB</strain>
    </source>
</reference>
<dbReference type="KEGG" id="sat:SYN_02033"/>
<dbReference type="Proteomes" id="UP000001933">
    <property type="component" value="Chromosome"/>
</dbReference>
<sequence>MYAEGFAPSVKYRKDSFIQESLLCSAQSNPLTERKACPEPLRFHNSSSPPHGTSGAWSIPLTPVNVPRFSPYGGNGRRAASGTASLN</sequence>
<evidence type="ECO:0000256" key="1">
    <source>
        <dbReference type="SAM" id="MobiDB-lite"/>
    </source>
</evidence>
<name>Q2LPN2_SYNAS</name>
<evidence type="ECO:0000313" key="3">
    <source>
        <dbReference type="Proteomes" id="UP000001933"/>
    </source>
</evidence>
<dbReference type="InParanoid" id="Q2LPN2"/>